<accession>A0A403QIA5</accession>
<keyword evidence="5" id="KW-0929">Antimicrobial</keyword>
<evidence type="ECO:0000256" key="7">
    <source>
        <dbReference type="ARBA" id="ARBA00022989"/>
    </source>
</evidence>
<keyword evidence="10 13" id="KW-0472">Membrane</keyword>
<dbReference type="GO" id="GO:0050829">
    <property type="term" value="P:defense response to Gram-negative bacterium"/>
    <property type="evidence" value="ECO:0007669"/>
    <property type="project" value="InterPro"/>
</dbReference>
<evidence type="ECO:0000256" key="3">
    <source>
        <dbReference type="ARBA" id="ARBA00004370"/>
    </source>
</evidence>
<evidence type="ECO:0000313" key="15">
    <source>
        <dbReference type="EMBL" id="MML54614.1"/>
    </source>
</evidence>
<dbReference type="GO" id="GO:0016020">
    <property type="term" value="C:membrane"/>
    <property type="evidence" value="ECO:0007669"/>
    <property type="project" value="UniProtKB-SubCell"/>
</dbReference>
<evidence type="ECO:0000256" key="12">
    <source>
        <dbReference type="SAM" id="MobiDB-lite"/>
    </source>
</evidence>
<evidence type="ECO:0000256" key="2">
    <source>
        <dbReference type="ARBA" id="ARBA00003197"/>
    </source>
</evidence>
<dbReference type="PROSITE" id="PS00276">
    <property type="entry name" value="CHANNEL_COLICIN"/>
    <property type="match status" value="1"/>
</dbReference>
<evidence type="ECO:0000256" key="5">
    <source>
        <dbReference type="ARBA" id="ARBA00022529"/>
    </source>
</evidence>
<dbReference type="GO" id="GO:0031640">
    <property type="term" value="P:killing of cells of another organism"/>
    <property type="evidence" value="ECO:0007669"/>
    <property type="project" value="UniProtKB-KW"/>
</dbReference>
<evidence type="ECO:0000256" key="9">
    <source>
        <dbReference type="ARBA" id="ARBA00023048"/>
    </source>
</evidence>
<feature type="region of interest" description="Disordered" evidence="12">
    <location>
        <begin position="134"/>
        <end position="166"/>
    </location>
</feature>
<dbReference type="Pfam" id="PF01024">
    <property type="entry name" value="Colicin"/>
    <property type="match status" value="1"/>
</dbReference>
<evidence type="ECO:0000256" key="1">
    <source>
        <dbReference type="ARBA" id="ARBA00002178"/>
    </source>
</evidence>
<dbReference type="InterPro" id="IPR000293">
    <property type="entry name" value="Channel_colicin_C"/>
</dbReference>
<dbReference type="SUPFAM" id="SSF56837">
    <property type="entry name" value="Colicin"/>
    <property type="match status" value="1"/>
</dbReference>
<comment type="caution">
    <text evidence="15">The sequence shown here is derived from an EMBL/GenBank/DDBJ whole genome shotgun (WGS) entry which is preliminary data.</text>
</comment>
<comment type="subcellular location">
    <subcellularLocation>
        <location evidence="3">Membrane</location>
    </subcellularLocation>
</comment>
<evidence type="ECO:0000256" key="13">
    <source>
        <dbReference type="SAM" id="Phobius"/>
    </source>
</evidence>
<evidence type="ECO:0000256" key="8">
    <source>
        <dbReference type="ARBA" id="ARBA00023022"/>
    </source>
</evidence>
<sequence length="524" mass="57418">MSDNTIAYYEDGVPYSADGKVLIIIDGKMPVDTGGTGGGGGGKAGGTSESSAAIHATAKWSKAQLQKSLEEKAARERETAAAMAAAKAKRDALTQHLKDIVNDVLYHNAHPPAVIDLAHANNMAMQAEAQRLGRAKAEEKARKEAEAAEKSLQEAERQREEAARQRAEAERQLIQAEAEEKRLAALSEEARAVEIAQKNLAAAQSELSKMDGEIKSLNVRLSTCIHARDAEMNSLSGKRNELAQASAKYKELDELVKKLEPRANDPLQNRPFFDATSRRARAGDTLAEKQKEVTASETRINELNTEINQVQGAISQTNNNRNLKVQQVTETENALKVAIDNLNSSQMKNAVDATVSFYQTLTEKYGEKYSLIAQELAEKSKGKKIGNVDEALAAFEKYKDVLDKKFSKADRDAIVNALKSFNYDDWAKHLDQFAKYLKITGHVSFGYDVVSDVLKARETGDWKPLFITLEQKALDTGMSYLVVLMFSLIAGTTLGIFGVTIITAILCSFVDKYILNALNDALGI</sequence>
<comment type="function">
    <text evidence="1">This colicin is a channel-forming colicin. This class of transmembrane toxins depolarize the cytoplasmic membrane, leading to dissipation of cellular energy.</text>
</comment>
<comment type="similarity">
    <text evidence="4">Belongs to the channel forming colicin family.</text>
</comment>
<evidence type="ECO:0000256" key="4">
    <source>
        <dbReference type="ARBA" id="ARBA00007595"/>
    </source>
</evidence>
<reference evidence="15" key="1">
    <citation type="submission" date="2018-09" db="EMBL/GenBank/DDBJ databases">
        <authorList>
            <person name="Ashton P.M."/>
            <person name="Dallman T."/>
            <person name="Nair S."/>
            <person name="De Pinna E."/>
            <person name="Peters T."/>
            <person name="Grant K."/>
        </authorList>
    </citation>
    <scope>NUCLEOTIDE SEQUENCE [LARGE SCALE GENOMIC DNA]</scope>
    <source>
        <strain evidence="15">598938</strain>
    </source>
</reference>
<dbReference type="AlphaFoldDB" id="A0A403QIA5"/>
<keyword evidence="6 13" id="KW-0812">Transmembrane</keyword>
<dbReference type="PRINTS" id="PR00280">
    <property type="entry name" value="CHANLCOLICIN"/>
</dbReference>
<keyword evidence="9" id="KW-0078">Bacteriocin</keyword>
<keyword evidence="7 13" id="KW-1133">Transmembrane helix</keyword>
<keyword evidence="8" id="KW-0044">Antibiotic</keyword>
<organism evidence="15">
    <name type="scientific">Salmonella enterica I</name>
    <dbReference type="NCBI Taxonomy" id="59201"/>
    <lineage>
        <taxon>Bacteria</taxon>
        <taxon>Pseudomonadati</taxon>
        <taxon>Pseudomonadota</taxon>
        <taxon>Gammaproteobacteria</taxon>
        <taxon>Enterobacterales</taxon>
        <taxon>Enterobacteriaceae</taxon>
        <taxon>Salmonella</taxon>
    </lineage>
</organism>
<dbReference type="Proteomes" id="UP000885348">
    <property type="component" value="Unassembled WGS sequence"/>
</dbReference>
<feature type="coiled-coil region" evidence="11">
    <location>
        <begin position="286"/>
        <end position="320"/>
    </location>
</feature>
<dbReference type="GO" id="GO:0140911">
    <property type="term" value="F:pore-forming activity"/>
    <property type="evidence" value="ECO:0007669"/>
    <property type="project" value="InterPro"/>
</dbReference>
<evidence type="ECO:0000256" key="6">
    <source>
        <dbReference type="ARBA" id="ARBA00022692"/>
    </source>
</evidence>
<feature type="compositionally biased region" description="Basic and acidic residues" evidence="12">
    <location>
        <begin position="135"/>
        <end position="166"/>
    </location>
</feature>
<comment type="function">
    <text evidence="2">Colicins are polypeptide toxins produced by and active against E.coli and closely related bacteria.</text>
</comment>
<gene>
    <name evidence="15" type="ORF">D7N80_15065</name>
</gene>
<name>A0A403QIA5_SALET</name>
<protein>
    <submittedName>
        <fullName evidence="15">Colicin-10</fullName>
    </submittedName>
</protein>
<evidence type="ECO:0000256" key="11">
    <source>
        <dbReference type="SAM" id="Coils"/>
    </source>
</evidence>
<evidence type="ECO:0000259" key="14">
    <source>
        <dbReference type="PROSITE" id="PS00276"/>
    </source>
</evidence>
<dbReference type="InterPro" id="IPR038283">
    <property type="entry name" value="Channel_colicin_C_sf"/>
</dbReference>
<dbReference type="Gene3D" id="1.10.287.620">
    <property type="entry name" value="Helix Hairpins"/>
    <property type="match status" value="1"/>
</dbReference>
<feature type="domain" description="Channel forming colicins" evidence="14">
    <location>
        <begin position="459"/>
        <end position="470"/>
    </location>
</feature>
<keyword evidence="11" id="KW-0175">Coiled coil</keyword>
<evidence type="ECO:0000256" key="10">
    <source>
        <dbReference type="ARBA" id="ARBA00023136"/>
    </source>
</evidence>
<feature type="transmembrane region" description="Helical" evidence="13">
    <location>
        <begin position="480"/>
        <end position="506"/>
    </location>
</feature>
<dbReference type="EMBL" id="RVVJ01000017">
    <property type="protein sequence ID" value="MML54614.1"/>
    <property type="molecule type" value="Genomic_DNA"/>
</dbReference>
<dbReference type="Gene3D" id="1.10.490.30">
    <property type="entry name" value="Colicin"/>
    <property type="match status" value="1"/>
</dbReference>
<proteinExistence type="inferred from homology"/>